<comment type="function">
    <text evidence="2">Involved in the storage or transport of lipids necessary for membrane maintenance under stressful conditions. Displays a binding preference for lysophospholipids.</text>
</comment>
<accession>A0A848IJW0</accession>
<comment type="subcellular location">
    <subcellularLocation>
        <location evidence="2">Cell outer membrane</location>
    </subcellularLocation>
</comment>
<comment type="subunit">
    <text evidence="2">Homodimer.</text>
</comment>
<dbReference type="PANTHER" id="PTHR10612">
    <property type="entry name" value="APOLIPOPROTEIN D"/>
    <property type="match status" value="1"/>
</dbReference>
<dbReference type="GO" id="GO:0008289">
    <property type="term" value="F:lipid binding"/>
    <property type="evidence" value="ECO:0007669"/>
    <property type="project" value="UniProtKB-UniRule"/>
</dbReference>
<dbReference type="RefSeq" id="WP_169487403.1">
    <property type="nucleotide sequence ID" value="NZ_JABBGJ010000023.1"/>
</dbReference>
<keyword evidence="3" id="KW-1133">Transmembrane helix</keyword>
<dbReference type="EMBL" id="JABBGJ010000023">
    <property type="protein sequence ID" value="NMM00479.1"/>
    <property type="molecule type" value="Genomic_DNA"/>
</dbReference>
<dbReference type="InterPro" id="IPR022271">
    <property type="entry name" value="Lipocalin_ApoD"/>
</dbReference>
<dbReference type="GO" id="GO:0009279">
    <property type="term" value="C:cell outer membrane"/>
    <property type="evidence" value="ECO:0007669"/>
    <property type="project" value="UniProtKB-SubCell"/>
</dbReference>
<name>A0A848IJW0_9BURK</name>
<proteinExistence type="inferred from homology"/>
<evidence type="ECO:0000256" key="1">
    <source>
        <dbReference type="ARBA" id="ARBA00006889"/>
    </source>
</evidence>
<organism evidence="5 6">
    <name type="scientific">Paraburkholderia polaris</name>
    <dbReference type="NCBI Taxonomy" id="2728848"/>
    <lineage>
        <taxon>Bacteria</taxon>
        <taxon>Pseudomonadati</taxon>
        <taxon>Pseudomonadota</taxon>
        <taxon>Betaproteobacteria</taxon>
        <taxon>Burkholderiales</taxon>
        <taxon>Burkholderiaceae</taxon>
        <taxon>Paraburkholderia</taxon>
    </lineage>
</organism>
<dbReference type="PIRSF" id="PIRSF036893">
    <property type="entry name" value="Lipocalin_ApoD"/>
    <property type="match status" value="1"/>
</dbReference>
<dbReference type="InterPro" id="IPR012674">
    <property type="entry name" value="Calycin"/>
</dbReference>
<dbReference type="AlphaFoldDB" id="A0A848IJW0"/>
<keyword evidence="2" id="KW-0998">Cell outer membrane</keyword>
<reference evidence="5 6" key="1">
    <citation type="submission" date="2020-04" db="EMBL/GenBank/DDBJ databases">
        <title>Paraburkholderia sp. RP-4-7 isolated from soil.</title>
        <authorList>
            <person name="Dahal R.H."/>
        </authorList>
    </citation>
    <scope>NUCLEOTIDE SEQUENCE [LARGE SCALE GENOMIC DNA]</scope>
    <source>
        <strain evidence="5 6">RP-4-7</strain>
    </source>
</reference>
<dbReference type="GO" id="GO:0006950">
    <property type="term" value="P:response to stress"/>
    <property type="evidence" value="ECO:0007669"/>
    <property type="project" value="UniProtKB-ARBA"/>
</dbReference>
<dbReference type="InterPro" id="IPR047202">
    <property type="entry name" value="Lipocalin_Blc-like_dom"/>
</dbReference>
<dbReference type="Gene3D" id="2.40.128.20">
    <property type="match status" value="1"/>
</dbReference>
<evidence type="ECO:0000313" key="6">
    <source>
        <dbReference type="Proteomes" id="UP000544134"/>
    </source>
</evidence>
<dbReference type="CDD" id="cd19438">
    <property type="entry name" value="lipocalin_Blc-like"/>
    <property type="match status" value="1"/>
</dbReference>
<keyword evidence="2 3" id="KW-0472">Membrane</keyword>
<gene>
    <name evidence="5" type="ORF">HHL24_21385</name>
</gene>
<evidence type="ECO:0000256" key="2">
    <source>
        <dbReference type="PIRNR" id="PIRNR036893"/>
    </source>
</evidence>
<protein>
    <recommendedName>
        <fullName evidence="2">Outer membrane lipoprotein Blc</fullName>
    </recommendedName>
</protein>
<evidence type="ECO:0000259" key="4">
    <source>
        <dbReference type="Pfam" id="PF08212"/>
    </source>
</evidence>
<keyword evidence="3" id="KW-0812">Transmembrane</keyword>
<dbReference type="Pfam" id="PF08212">
    <property type="entry name" value="Lipocalin_2"/>
    <property type="match status" value="1"/>
</dbReference>
<dbReference type="InterPro" id="IPR000566">
    <property type="entry name" value="Lipocln_cytosolic_FA-bd_dom"/>
</dbReference>
<comment type="similarity">
    <text evidence="1 2">Belongs to the calycin superfamily. Lipocalin family.</text>
</comment>
<evidence type="ECO:0000256" key="3">
    <source>
        <dbReference type="SAM" id="Phobius"/>
    </source>
</evidence>
<keyword evidence="2" id="KW-0449">Lipoprotein</keyword>
<sequence>MQPETQNQSPSTRPKQRRSTAIAATVLAVCALGLLAACASLTGGKSGNAQVPQPAKPVDLDRYTGRWYEFARYENRFEKGCESVTAEYAKRSDGLIAVTNRCRDGGTDGPLRVSEGRAKIVPDSANAKLKVSFFGPFYLGNYWVLDHADDYSWSIVGEPSGRYLWILTRAEHPDPVLRAELVRRVAVLGYDTAMLRQTRH</sequence>
<dbReference type="PRINTS" id="PR01171">
    <property type="entry name" value="BCTLIPOCALIN"/>
</dbReference>
<keyword evidence="2" id="KW-0446">Lipid-binding</keyword>
<evidence type="ECO:0000313" key="5">
    <source>
        <dbReference type="EMBL" id="NMM00479.1"/>
    </source>
</evidence>
<feature type="domain" description="Lipocalin/cytosolic fatty-acid binding" evidence="4">
    <location>
        <begin position="58"/>
        <end position="198"/>
    </location>
</feature>
<dbReference type="PANTHER" id="PTHR10612:SF34">
    <property type="entry name" value="APOLIPOPROTEIN D"/>
    <property type="match status" value="1"/>
</dbReference>
<comment type="caution">
    <text evidence="5">The sequence shown here is derived from an EMBL/GenBank/DDBJ whole genome shotgun (WGS) entry which is preliminary data.</text>
</comment>
<keyword evidence="6" id="KW-1185">Reference proteome</keyword>
<dbReference type="InterPro" id="IPR002446">
    <property type="entry name" value="Lipocalin_bac"/>
</dbReference>
<dbReference type="SUPFAM" id="SSF50814">
    <property type="entry name" value="Lipocalins"/>
    <property type="match status" value="1"/>
</dbReference>
<dbReference type="Proteomes" id="UP000544134">
    <property type="component" value="Unassembled WGS sequence"/>
</dbReference>
<feature type="transmembrane region" description="Helical" evidence="3">
    <location>
        <begin position="21"/>
        <end position="43"/>
    </location>
</feature>